<comment type="caution">
    <text evidence="2">The sequence shown here is derived from an EMBL/GenBank/DDBJ whole genome shotgun (WGS) entry which is preliminary data.</text>
</comment>
<proteinExistence type="predicted"/>
<evidence type="ECO:0000313" key="3">
    <source>
        <dbReference type="Proteomes" id="UP001206126"/>
    </source>
</evidence>
<evidence type="ECO:0000256" key="1">
    <source>
        <dbReference type="SAM" id="Phobius"/>
    </source>
</evidence>
<keyword evidence="3" id="KW-1185">Reference proteome</keyword>
<keyword evidence="1" id="KW-0472">Membrane</keyword>
<dbReference type="RefSeq" id="WP_258823512.1">
    <property type="nucleotide sequence ID" value="NZ_JANUHB010000004.1"/>
</dbReference>
<keyword evidence="1" id="KW-1133">Transmembrane helix</keyword>
<dbReference type="EMBL" id="JANUHB010000004">
    <property type="protein sequence ID" value="MCS0809687.1"/>
    <property type="molecule type" value="Genomic_DNA"/>
</dbReference>
<feature type="transmembrane region" description="Helical" evidence="1">
    <location>
        <begin position="55"/>
        <end position="76"/>
    </location>
</feature>
<accession>A0ABT2DET7</accession>
<gene>
    <name evidence="2" type="ORF">NX774_17335</name>
</gene>
<feature type="transmembrane region" description="Helical" evidence="1">
    <location>
        <begin position="88"/>
        <end position="112"/>
    </location>
</feature>
<evidence type="ECO:0000313" key="2">
    <source>
        <dbReference type="EMBL" id="MCS0809687.1"/>
    </source>
</evidence>
<keyword evidence="1" id="KW-0812">Transmembrane</keyword>
<reference evidence="2 3" key="1">
    <citation type="submission" date="2022-08" db="EMBL/GenBank/DDBJ databases">
        <title>Reclassification of Massilia species as members of the genera Telluria, Duganella, Pseudoduganella, Mokoshia gen. nov. and Zemynaea gen. nov. using orthogonal and non-orthogonal genome-based approaches.</title>
        <authorList>
            <person name="Bowman J.P."/>
        </authorList>
    </citation>
    <scope>NUCLEOTIDE SEQUENCE [LARGE SCALE GENOMIC DNA]</scope>
    <source>
        <strain evidence="2 3">JCM 31605</strain>
    </source>
</reference>
<evidence type="ECO:0008006" key="4">
    <source>
        <dbReference type="Google" id="ProtNLM"/>
    </source>
</evidence>
<sequence>MTRLDKFSATEDSAIPSDEAIQQVIAIITKATTAKRPMFPLSPWEQRLASLERRFLAHAVHASMVMVFTAALAVYFDSRPLTDTTLVLGILSQLLVIVMSVVGIVSSAPFLFQTIRSPYGQFMDLVRLSAQHDLAFVSELSKCSKEAMQYVLVQYRQARNGYERRSGMLGGAIDKVGIFPALAGLVLLVSNLLKVPGSTSWASFFAPLLLAFYFQSIGAAQMTLKMDRIVALLEFAIQAKK</sequence>
<protein>
    <recommendedName>
        <fullName evidence="4">ABC transporter transmembrane protein</fullName>
    </recommendedName>
</protein>
<feature type="transmembrane region" description="Helical" evidence="1">
    <location>
        <begin position="199"/>
        <end position="220"/>
    </location>
</feature>
<name>A0ABT2DET7_9BURK</name>
<organism evidence="2 3">
    <name type="scientific">Massilia agilis</name>
    <dbReference type="NCBI Taxonomy" id="1811226"/>
    <lineage>
        <taxon>Bacteria</taxon>
        <taxon>Pseudomonadati</taxon>
        <taxon>Pseudomonadota</taxon>
        <taxon>Betaproteobacteria</taxon>
        <taxon>Burkholderiales</taxon>
        <taxon>Oxalobacteraceae</taxon>
        <taxon>Telluria group</taxon>
        <taxon>Massilia</taxon>
    </lineage>
</organism>
<feature type="transmembrane region" description="Helical" evidence="1">
    <location>
        <begin position="172"/>
        <end position="193"/>
    </location>
</feature>
<dbReference type="Proteomes" id="UP001206126">
    <property type="component" value="Unassembled WGS sequence"/>
</dbReference>